<reference evidence="11 12" key="1">
    <citation type="submission" date="2021-04" db="EMBL/GenBank/DDBJ databases">
        <authorList>
            <person name="De Guttry C."/>
            <person name="Zahm M."/>
            <person name="Klopp C."/>
            <person name="Cabau C."/>
            <person name="Louis A."/>
            <person name="Berthelot C."/>
            <person name="Parey E."/>
            <person name="Roest Crollius H."/>
            <person name="Montfort J."/>
            <person name="Robinson-Rechavi M."/>
            <person name="Bucao C."/>
            <person name="Bouchez O."/>
            <person name="Gislard M."/>
            <person name="Lluch J."/>
            <person name="Milhes M."/>
            <person name="Lampietro C."/>
            <person name="Lopez Roques C."/>
            <person name="Donnadieu C."/>
            <person name="Braasch I."/>
            <person name="Desvignes T."/>
            <person name="Postlethwait J."/>
            <person name="Bobe J."/>
            <person name="Wedekind C."/>
            <person name="Guiguen Y."/>
        </authorList>
    </citation>
    <scope>NUCLEOTIDE SEQUENCE [LARGE SCALE GENOMIC DNA]</scope>
    <source>
        <strain evidence="11">Cs_M1</strain>
        <tissue evidence="11">Blood</tissue>
    </source>
</reference>
<organism evidence="11 12">
    <name type="scientific">Coregonus suidteri</name>
    <dbReference type="NCBI Taxonomy" id="861788"/>
    <lineage>
        <taxon>Eukaryota</taxon>
        <taxon>Metazoa</taxon>
        <taxon>Chordata</taxon>
        <taxon>Craniata</taxon>
        <taxon>Vertebrata</taxon>
        <taxon>Euteleostomi</taxon>
        <taxon>Actinopterygii</taxon>
        <taxon>Neopterygii</taxon>
        <taxon>Teleostei</taxon>
        <taxon>Protacanthopterygii</taxon>
        <taxon>Salmoniformes</taxon>
        <taxon>Salmonidae</taxon>
        <taxon>Coregoninae</taxon>
        <taxon>Coregonus</taxon>
    </lineage>
</organism>
<comment type="catalytic activity">
    <reaction evidence="6">
        <text>a 3'-end uridylyl-adenosine-RNA = a 3'-end 2',3'-cyclophospho-uridine-RNA + adenosine</text>
        <dbReference type="Rhea" id="RHEA:67896"/>
        <dbReference type="Rhea" id="RHEA-COMP:17385"/>
        <dbReference type="Rhea" id="RHEA-COMP:17386"/>
        <dbReference type="ChEBI" id="CHEBI:16335"/>
        <dbReference type="ChEBI" id="CHEBI:85644"/>
        <dbReference type="ChEBI" id="CHEBI:176518"/>
    </reaction>
    <physiologicalReaction direction="left-to-right" evidence="6">
        <dbReference type="Rhea" id="RHEA:67897"/>
    </physiologicalReaction>
</comment>
<dbReference type="PANTHER" id="PTHR13522">
    <property type="entry name" value="U6 SNRNA PHOSPHODIESTERASE 1"/>
    <property type="match status" value="1"/>
</dbReference>
<dbReference type="GO" id="GO:0016829">
    <property type="term" value="F:lyase activity"/>
    <property type="evidence" value="ECO:0007669"/>
    <property type="project" value="UniProtKB-KW"/>
</dbReference>
<evidence type="ECO:0000313" key="11">
    <source>
        <dbReference type="EMBL" id="KAK6320341.1"/>
    </source>
</evidence>
<dbReference type="PANTHER" id="PTHR13522:SF3">
    <property type="entry name" value="U6 SNRNA PHOSPHODIESTERASE 1"/>
    <property type="match status" value="1"/>
</dbReference>
<protein>
    <recommendedName>
        <fullName evidence="7">U6 snRNA phosphodiesterase 1</fullName>
    </recommendedName>
    <alternativeName>
        <fullName evidence="8">3'-5' RNA exonuclease USB1</fullName>
    </alternativeName>
</protein>
<dbReference type="GO" id="GO:0005634">
    <property type="term" value="C:nucleus"/>
    <property type="evidence" value="ECO:0007669"/>
    <property type="project" value="TreeGrafter"/>
</dbReference>
<keyword evidence="4" id="KW-0539">Nucleus</keyword>
<evidence type="ECO:0000256" key="4">
    <source>
        <dbReference type="ARBA" id="ARBA00023242"/>
    </source>
</evidence>
<dbReference type="AlphaFoldDB" id="A0AAN8MYT9"/>
<dbReference type="GO" id="GO:0034477">
    <property type="term" value="P:U6 snRNA 3'-end processing"/>
    <property type="evidence" value="ECO:0007669"/>
    <property type="project" value="InterPro"/>
</dbReference>
<evidence type="ECO:0000256" key="9">
    <source>
        <dbReference type="ARBA" id="ARBA00046102"/>
    </source>
</evidence>
<dbReference type="EMBL" id="JAGTTL010000007">
    <property type="protein sequence ID" value="KAK6320341.1"/>
    <property type="molecule type" value="Genomic_DNA"/>
</dbReference>
<evidence type="ECO:0000256" key="6">
    <source>
        <dbReference type="ARBA" id="ARBA00029305"/>
    </source>
</evidence>
<evidence type="ECO:0000313" key="12">
    <source>
        <dbReference type="Proteomes" id="UP001356427"/>
    </source>
</evidence>
<comment type="catalytic activity">
    <reaction evidence="5">
        <text>a 3'-end uridylyl-uridine-RNA = a 3'-end 2',3'-cyclophospho-uridine-RNA + uridine</text>
        <dbReference type="Rhea" id="RHEA:46052"/>
        <dbReference type="Rhea" id="RHEA-COMP:17384"/>
        <dbReference type="Rhea" id="RHEA-COMP:17385"/>
        <dbReference type="ChEBI" id="CHEBI:16704"/>
        <dbReference type="ChEBI" id="CHEBI:85643"/>
        <dbReference type="ChEBI" id="CHEBI:85644"/>
    </reaction>
    <physiologicalReaction direction="left-to-right" evidence="5">
        <dbReference type="Rhea" id="RHEA:46053"/>
    </physiologicalReaction>
</comment>
<proteinExistence type="predicted"/>
<evidence type="ECO:0000256" key="8">
    <source>
        <dbReference type="ARBA" id="ARBA00030030"/>
    </source>
</evidence>
<evidence type="ECO:0000256" key="3">
    <source>
        <dbReference type="ARBA" id="ARBA00023239"/>
    </source>
</evidence>
<feature type="region of interest" description="Disordered" evidence="10">
    <location>
        <begin position="34"/>
        <end position="62"/>
    </location>
</feature>
<evidence type="ECO:0000256" key="10">
    <source>
        <dbReference type="SAM" id="MobiDB-lite"/>
    </source>
</evidence>
<dbReference type="Pfam" id="PF09749">
    <property type="entry name" value="HVSL"/>
    <property type="match status" value="1"/>
</dbReference>
<sequence>MLVSNSSSSEEETENVLLEDVTKRLRCWHKDDNSLRKKHKSEEHTTKAREEDDSKSRLPLPGSVLDMFTEEDEDPQTEDSMQHGGLIQSFKHERRNWATYVYFPYIPVEGFLELLDEMTKVAASHGISLTHTDEFHISLSQDKVHRND</sequence>
<gene>
    <name evidence="11" type="ORF">J4Q44_G00094480</name>
</gene>
<evidence type="ECO:0000256" key="1">
    <source>
        <dbReference type="ARBA" id="ARBA00022722"/>
    </source>
</evidence>
<keyword evidence="3" id="KW-0456">Lyase</keyword>
<dbReference type="Gene3D" id="3.90.1140.10">
    <property type="entry name" value="Cyclic phosphodiesterase"/>
    <property type="match status" value="1"/>
</dbReference>
<keyword evidence="12" id="KW-1185">Reference proteome</keyword>
<dbReference type="GO" id="GO:0000175">
    <property type="term" value="F:3'-5'-RNA exonuclease activity"/>
    <property type="evidence" value="ECO:0007669"/>
    <property type="project" value="TreeGrafter"/>
</dbReference>
<dbReference type="Proteomes" id="UP001356427">
    <property type="component" value="Unassembled WGS sequence"/>
</dbReference>
<keyword evidence="2" id="KW-0378">Hydrolase</keyword>
<evidence type="ECO:0000256" key="5">
    <source>
        <dbReference type="ARBA" id="ARBA00029300"/>
    </source>
</evidence>
<feature type="compositionally biased region" description="Basic and acidic residues" evidence="10">
    <location>
        <begin position="34"/>
        <end position="56"/>
    </location>
</feature>
<comment type="caution">
    <text evidence="11">The sequence shown here is derived from an EMBL/GenBank/DDBJ whole genome shotgun (WGS) entry which is preliminary data.</text>
</comment>
<dbReference type="InterPro" id="IPR027521">
    <property type="entry name" value="Usb1"/>
</dbReference>
<keyword evidence="1" id="KW-0540">Nuclease</keyword>
<evidence type="ECO:0000256" key="7">
    <source>
        <dbReference type="ARBA" id="ARBA00029543"/>
    </source>
</evidence>
<name>A0AAN8MYT9_9TELE</name>
<comment type="function">
    <text evidence="9">3'-5' RNA exonuclease that trims the 3' end of oligo(U) and oligo(A) tracts of the pre-U6 small nuclear RNA (snRNA) molecule, leading to the formation of a mature U6 snRNA 3' end-terminated with a 2',3'-cyclic phosphate. Participates in the U6 snRNA 3' end processing that prevents U6 snRNA degradation. In addition also removes uridines from the 3' end of U6atac snRNA and possibly the vault RNA VTRNA1-1.</text>
</comment>
<evidence type="ECO:0000256" key="2">
    <source>
        <dbReference type="ARBA" id="ARBA00022801"/>
    </source>
</evidence>
<accession>A0AAN8MYT9</accession>